<evidence type="ECO:0008006" key="9">
    <source>
        <dbReference type="Google" id="ProtNLM"/>
    </source>
</evidence>
<keyword evidence="4 6" id="KW-0472">Membrane</keyword>
<feature type="transmembrane region" description="Helical" evidence="6">
    <location>
        <begin position="453"/>
        <end position="472"/>
    </location>
</feature>
<keyword evidence="2 6" id="KW-0812">Transmembrane</keyword>
<feature type="transmembrane region" description="Helical" evidence="6">
    <location>
        <begin position="135"/>
        <end position="155"/>
    </location>
</feature>
<reference evidence="7" key="2">
    <citation type="submission" date="2021-01" db="EMBL/GenBank/DDBJ databases">
        <authorList>
            <person name="Schikora-Tamarit M.A."/>
        </authorList>
    </citation>
    <scope>NUCLEOTIDE SEQUENCE</scope>
    <source>
        <strain evidence="7">CBS6341</strain>
    </source>
</reference>
<dbReference type="InterPro" id="IPR036259">
    <property type="entry name" value="MFS_trans_sf"/>
</dbReference>
<organism evidence="7 8">
    <name type="scientific">Wickerhamomyces mucosus</name>
    <dbReference type="NCBI Taxonomy" id="1378264"/>
    <lineage>
        <taxon>Eukaryota</taxon>
        <taxon>Fungi</taxon>
        <taxon>Dikarya</taxon>
        <taxon>Ascomycota</taxon>
        <taxon>Saccharomycotina</taxon>
        <taxon>Saccharomycetes</taxon>
        <taxon>Phaffomycetales</taxon>
        <taxon>Wickerhamomycetaceae</taxon>
        <taxon>Wickerhamomyces</taxon>
    </lineage>
</organism>
<evidence type="ECO:0000256" key="5">
    <source>
        <dbReference type="SAM" id="MobiDB-lite"/>
    </source>
</evidence>
<dbReference type="PANTHER" id="PTHR21576:SF158">
    <property type="entry name" value="RIBOSOMAL RNA-PROCESSING PROTEIN 12-LIKE CONSERVED DOMAIN-CONTAINING PROTEIN"/>
    <property type="match status" value="1"/>
</dbReference>
<evidence type="ECO:0000256" key="2">
    <source>
        <dbReference type="ARBA" id="ARBA00022692"/>
    </source>
</evidence>
<feature type="compositionally biased region" description="Low complexity" evidence="5">
    <location>
        <begin position="203"/>
        <end position="219"/>
    </location>
</feature>
<evidence type="ECO:0000256" key="1">
    <source>
        <dbReference type="ARBA" id="ARBA00004141"/>
    </source>
</evidence>
<comment type="subcellular location">
    <subcellularLocation>
        <location evidence="1">Membrane</location>
        <topology evidence="1">Multi-pass membrane protein</topology>
    </subcellularLocation>
</comment>
<feature type="transmembrane region" description="Helical" evidence="6">
    <location>
        <begin position="47"/>
        <end position="67"/>
    </location>
</feature>
<dbReference type="SUPFAM" id="SSF103473">
    <property type="entry name" value="MFS general substrate transporter"/>
    <property type="match status" value="1"/>
</dbReference>
<feature type="transmembrane region" description="Helical" evidence="6">
    <location>
        <begin position="72"/>
        <end position="90"/>
    </location>
</feature>
<feature type="transmembrane region" description="Helical" evidence="6">
    <location>
        <begin position="340"/>
        <end position="360"/>
    </location>
</feature>
<evidence type="ECO:0000256" key="4">
    <source>
        <dbReference type="ARBA" id="ARBA00023136"/>
    </source>
</evidence>
<feature type="region of interest" description="Disordered" evidence="5">
    <location>
        <begin position="199"/>
        <end position="230"/>
    </location>
</feature>
<gene>
    <name evidence="7" type="ORF">WICMUC_005739</name>
</gene>
<dbReference type="Proteomes" id="UP000769528">
    <property type="component" value="Unassembled WGS sequence"/>
</dbReference>
<accession>A0A9P8T3M8</accession>
<proteinExistence type="predicted"/>
<dbReference type="InterPro" id="IPR011701">
    <property type="entry name" value="MFS"/>
</dbReference>
<feature type="transmembrane region" description="Helical" evidence="6">
    <location>
        <begin position="264"/>
        <end position="288"/>
    </location>
</feature>
<dbReference type="GO" id="GO:0000329">
    <property type="term" value="C:fungal-type vacuole membrane"/>
    <property type="evidence" value="ECO:0007669"/>
    <property type="project" value="TreeGrafter"/>
</dbReference>
<name>A0A9P8T3M8_9ASCO</name>
<sequence length="484" mass="52876">MSSAYHRAATLLSCTLVGFVCGTLYLYSAFGPQLAHRLSYSGTDAQFIAFSGTIGIALSGVPAGLIIDQRGFTIALIIGALSIALGYLGLKDQFDDVYESVSLSAFFVFLVGAGSTFINSSLIKCCAISFPNNRGIATSFPIATYGLSAFAYSAVGSLLFKTDTSRFLGFLGYSSLAICLIGLPSIYLADANSNKGQTIRNLPRPSLESRSSSGKRSPSIELQPYPLGSGSFPRQKNLAEELIQKKIQASSDSSPVEILKSTNFWLVLIVLGALAALGQMYIYSVGYIVKSLLSEVGDDKVITKEQQFQVSVLSIANCAGRLLCGILGDLISNSLKKSRSWILFFPCSLLLLVQIVGYQLEDYSKLWIESIINGIGYGFTWSSIPQLLIEYFGVGSFSFAWGVINLGPIIPAYYFTHLFGSIYDSNLTIDETTKLENCLVKSDCYRSTFGRTFFFALITFVVVFWINVSPIWRNRRSPRDTFIN</sequence>
<evidence type="ECO:0000313" key="8">
    <source>
        <dbReference type="Proteomes" id="UP000769528"/>
    </source>
</evidence>
<feature type="transmembrane region" description="Helical" evidence="6">
    <location>
        <begin position="102"/>
        <end position="123"/>
    </location>
</feature>
<reference evidence="7" key="1">
    <citation type="journal article" date="2021" name="Open Biol.">
        <title>Shared evolutionary footprints suggest mitochondrial oxidative damage underlies multiple complex I losses in fungi.</title>
        <authorList>
            <person name="Schikora-Tamarit M.A."/>
            <person name="Marcet-Houben M."/>
            <person name="Nosek J."/>
            <person name="Gabaldon T."/>
        </authorList>
    </citation>
    <scope>NUCLEOTIDE SEQUENCE</scope>
    <source>
        <strain evidence="7">CBS6341</strain>
    </source>
</reference>
<dbReference type="OrthoDB" id="410267at2759"/>
<dbReference type="Pfam" id="PF07690">
    <property type="entry name" value="MFS_1"/>
    <property type="match status" value="1"/>
</dbReference>
<protein>
    <recommendedName>
        <fullName evidence="9">Nodulin-like domain-containing protein</fullName>
    </recommendedName>
</protein>
<dbReference type="AlphaFoldDB" id="A0A9P8T3M8"/>
<evidence type="ECO:0000256" key="3">
    <source>
        <dbReference type="ARBA" id="ARBA00022989"/>
    </source>
</evidence>
<dbReference type="PANTHER" id="PTHR21576">
    <property type="entry name" value="UNCHARACTERIZED NODULIN-LIKE PROTEIN"/>
    <property type="match status" value="1"/>
</dbReference>
<evidence type="ECO:0000256" key="6">
    <source>
        <dbReference type="SAM" id="Phobius"/>
    </source>
</evidence>
<keyword evidence="3 6" id="KW-1133">Transmembrane helix</keyword>
<feature type="transmembrane region" description="Helical" evidence="6">
    <location>
        <begin position="167"/>
        <end position="189"/>
    </location>
</feature>
<comment type="caution">
    <text evidence="7">The sequence shown here is derived from an EMBL/GenBank/DDBJ whole genome shotgun (WGS) entry which is preliminary data.</text>
</comment>
<dbReference type="EMBL" id="JAEUBF010001473">
    <property type="protein sequence ID" value="KAH3664354.1"/>
    <property type="molecule type" value="Genomic_DNA"/>
</dbReference>
<feature type="transmembrane region" description="Helical" evidence="6">
    <location>
        <begin position="391"/>
        <end position="415"/>
    </location>
</feature>
<keyword evidence="8" id="KW-1185">Reference proteome</keyword>
<feature type="transmembrane region" description="Helical" evidence="6">
    <location>
        <begin position="366"/>
        <end position="384"/>
    </location>
</feature>
<dbReference type="GO" id="GO:0022857">
    <property type="term" value="F:transmembrane transporter activity"/>
    <property type="evidence" value="ECO:0007669"/>
    <property type="project" value="InterPro"/>
</dbReference>
<feature type="transmembrane region" description="Helical" evidence="6">
    <location>
        <begin position="308"/>
        <end position="328"/>
    </location>
</feature>
<evidence type="ECO:0000313" key="7">
    <source>
        <dbReference type="EMBL" id="KAH3664354.1"/>
    </source>
</evidence>
<dbReference type="Gene3D" id="1.20.1250.20">
    <property type="entry name" value="MFS general substrate transporter like domains"/>
    <property type="match status" value="2"/>
</dbReference>